<sequence>MVLPFFFTLVGAAFALPQTPPSTNIGASCQQLGTGSQVGAYTVTCGADRPGGDLSLAQASSFSACIPLCDALAGCTGFAYVGGSGSGFCYFKSSLTSQTSNPNVDVAVKPVATPNTSVSTSAVPSATASVSSGVAPFASVPTATATLPTSAAPTSTAGASCQRLGNGNQVGLYTVACGTDRAGGDLSSAGASSFSACIPMCDALAGCVGFAYVGGSGSGTCYFKNNLTPATANSNVDVATKPVTSVSSAVVSASSTASSALPASTAVGQSCQQLGNGAQVNDFTLECGTDRYGQDLSSASASSFSACIPLCDANPSCVAVSYVGGSGAGTCYLKSGLASSSANSNVDSAVRKSVLSSSSRPALSTSSSSSVATTSSTASQTSSSVVAPPTVSVPTTISIPSTITSTSTRPTTLSTTSKPSSATSTVPAAIPTDTGLFCTEYIFGVPFIVLCSSLFPEV</sequence>
<feature type="domain" description="Apple" evidence="3">
    <location>
        <begin position="271"/>
        <end position="359"/>
    </location>
</feature>
<comment type="caution">
    <text evidence="4">The sequence shown here is derived from an EMBL/GenBank/DDBJ whole genome shotgun (WGS) entry which is preliminary data.</text>
</comment>
<dbReference type="EMBL" id="LFZN01000194">
    <property type="protein sequence ID" value="KXS95905.1"/>
    <property type="molecule type" value="Genomic_DNA"/>
</dbReference>
<keyword evidence="5" id="KW-1185">Reference proteome</keyword>
<dbReference type="PANTHER" id="PTHR33946:SF4">
    <property type="entry name" value="COAGULATION FACTOR XI"/>
    <property type="match status" value="1"/>
</dbReference>
<dbReference type="PROSITE" id="PS50948">
    <property type="entry name" value="PAN"/>
    <property type="match status" value="1"/>
</dbReference>
<evidence type="ECO:0000256" key="2">
    <source>
        <dbReference type="SAM" id="SignalP"/>
    </source>
</evidence>
<keyword evidence="2" id="KW-0732">Signal</keyword>
<feature type="signal peptide" evidence="2">
    <location>
        <begin position="1"/>
        <end position="15"/>
    </location>
</feature>
<evidence type="ECO:0000259" key="3">
    <source>
        <dbReference type="PROSITE" id="PS50948"/>
    </source>
</evidence>
<dbReference type="Gene3D" id="3.50.4.10">
    <property type="entry name" value="Hepatocyte Growth Factor"/>
    <property type="match status" value="3"/>
</dbReference>
<feature type="region of interest" description="Disordered" evidence="1">
    <location>
        <begin position="359"/>
        <end position="426"/>
    </location>
</feature>
<name>A0A139H0C0_9PEZI</name>
<accession>A0A139H0C0</accession>
<dbReference type="Proteomes" id="UP000070133">
    <property type="component" value="Unassembled WGS sequence"/>
</dbReference>
<evidence type="ECO:0000313" key="4">
    <source>
        <dbReference type="EMBL" id="KXS95905.1"/>
    </source>
</evidence>
<protein>
    <recommendedName>
        <fullName evidence="3">Apple domain-containing protein</fullName>
    </recommendedName>
</protein>
<evidence type="ECO:0000256" key="1">
    <source>
        <dbReference type="SAM" id="MobiDB-lite"/>
    </source>
</evidence>
<organism evidence="4 5">
    <name type="scientific">Pseudocercospora eumusae</name>
    <dbReference type="NCBI Taxonomy" id="321146"/>
    <lineage>
        <taxon>Eukaryota</taxon>
        <taxon>Fungi</taxon>
        <taxon>Dikarya</taxon>
        <taxon>Ascomycota</taxon>
        <taxon>Pezizomycotina</taxon>
        <taxon>Dothideomycetes</taxon>
        <taxon>Dothideomycetidae</taxon>
        <taxon>Mycosphaerellales</taxon>
        <taxon>Mycosphaerellaceae</taxon>
        <taxon>Pseudocercospora</taxon>
    </lineage>
</organism>
<reference evidence="4 5" key="1">
    <citation type="submission" date="2015-07" db="EMBL/GenBank/DDBJ databases">
        <title>Comparative genomics of the Sigatoka disease complex on banana suggests a link between parallel evolutionary changes in Pseudocercospora fijiensis and Pseudocercospora eumusae and increased virulence on the banana host.</title>
        <authorList>
            <person name="Chang T.-C."/>
            <person name="Salvucci A."/>
            <person name="Crous P.W."/>
            <person name="Stergiopoulos I."/>
        </authorList>
    </citation>
    <scope>NUCLEOTIDE SEQUENCE [LARGE SCALE GENOMIC DNA]</scope>
    <source>
        <strain evidence="4 5">CBS 114824</strain>
    </source>
</reference>
<dbReference type="PANTHER" id="PTHR33946">
    <property type="match status" value="1"/>
</dbReference>
<proteinExistence type="predicted"/>
<dbReference type="OrthoDB" id="160645at2759"/>
<dbReference type="Pfam" id="PF14295">
    <property type="entry name" value="PAN_4"/>
    <property type="match status" value="3"/>
</dbReference>
<gene>
    <name evidence="4" type="ORF">AC578_2637</name>
</gene>
<feature type="chain" id="PRO_5013380177" description="Apple domain-containing protein" evidence="2">
    <location>
        <begin position="16"/>
        <end position="458"/>
    </location>
</feature>
<dbReference type="InterPro" id="IPR003609">
    <property type="entry name" value="Pan_app"/>
</dbReference>
<dbReference type="AlphaFoldDB" id="A0A139H0C0"/>
<dbReference type="STRING" id="321146.A0A139H0C0"/>
<evidence type="ECO:0000313" key="5">
    <source>
        <dbReference type="Proteomes" id="UP000070133"/>
    </source>
</evidence>